<dbReference type="KEGG" id="meiy:MIN45_P1146"/>
<dbReference type="Gene3D" id="2.60.120.460">
    <property type="entry name" value="YjbQ-like"/>
    <property type="match status" value="1"/>
</dbReference>
<evidence type="ECO:0000313" key="3">
    <source>
        <dbReference type="Proteomes" id="UP001321450"/>
    </source>
</evidence>
<dbReference type="RefSeq" id="WP_286294033.1">
    <property type="nucleotide sequence ID" value="NZ_AP024718.1"/>
</dbReference>
<dbReference type="Proteomes" id="UP001321450">
    <property type="component" value="Chromosome"/>
</dbReference>
<dbReference type="PANTHER" id="PTHR30615:SF8">
    <property type="entry name" value="UPF0047 PROTEIN C4A8.02C"/>
    <property type="match status" value="1"/>
</dbReference>
<comment type="similarity">
    <text evidence="1">Belongs to the UPF0047 family.</text>
</comment>
<dbReference type="InterPro" id="IPR001602">
    <property type="entry name" value="UPF0047_YjbQ-like"/>
</dbReference>
<dbReference type="PANTHER" id="PTHR30615">
    <property type="entry name" value="UNCHARACTERIZED PROTEIN YJBQ-RELATED"/>
    <property type="match status" value="1"/>
</dbReference>
<keyword evidence="3" id="KW-1185">Reference proteome</keyword>
<dbReference type="NCBIfam" id="TIGR00149">
    <property type="entry name" value="TIGR00149_YjbQ"/>
    <property type="match status" value="1"/>
</dbReference>
<accession>A0AAU9CHD7</accession>
<protein>
    <recommendedName>
        <fullName evidence="4">YjbQ family protein</fullName>
    </recommendedName>
</protein>
<evidence type="ECO:0008006" key="4">
    <source>
        <dbReference type="Google" id="ProtNLM"/>
    </source>
</evidence>
<reference evidence="3" key="1">
    <citation type="journal article" date="2024" name="Int. J. Syst. Evol. Microbiol.">
        <title>Methylomarinovum tepidoasis sp. nov., a moderately thermophilic methanotroph of the family Methylothermaceae isolated from a deep-sea hydrothermal field.</title>
        <authorList>
            <person name="Hirayama H."/>
            <person name="Takaki Y."/>
            <person name="Abe M."/>
            <person name="Miyazaki M."/>
            <person name="Uematsu K."/>
            <person name="Matsui Y."/>
            <person name="Takai K."/>
        </authorList>
    </citation>
    <scope>NUCLEOTIDE SEQUENCE [LARGE SCALE GENOMIC DNA]</scope>
    <source>
        <strain evidence="3">IN45</strain>
    </source>
</reference>
<dbReference type="EMBL" id="AP024718">
    <property type="protein sequence ID" value="BCX88776.1"/>
    <property type="molecule type" value="Genomic_DNA"/>
</dbReference>
<sequence>MWVQKRLVLSPRPRGFHLVTRELLEQLPEIRDFRVGLAHFFIQHTSASLTINENADPTVRADMEAHFRHVVPEDAPYYRHTLEGPDDMPAHIKASLLGSSVTVPIGGGRLLLGTWQGIYLGEHRNHGGRRTVIATLQGE</sequence>
<proteinExistence type="inferred from homology"/>
<dbReference type="SUPFAM" id="SSF111038">
    <property type="entry name" value="YjbQ-like"/>
    <property type="match status" value="1"/>
</dbReference>
<dbReference type="PROSITE" id="PS01314">
    <property type="entry name" value="UPF0047"/>
    <property type="match status" value="1"/>
</dbReference>
<gene>
    <name evidence="2" type="ORF">MIN45_P1146</name>
</gene>
<name>A0AAU9CHD7_9GAMM</name>
<dbReference type="Pfam" id="PF01894">
    <property type="entry name" value="YjbQ"/>
    <property type="match status" value="1"/>
</dbReference>
<dbReference type="AlphaFoldDB" id="A0AAU9CHD7"/>
<evidence type="ECO:0000313" key="2">
    <source>
        <dbReference type="EMBL" id="BCX88776.1"/>
    </source>
</evidence>
<dbReference type="PIRSF" id="PIRSF004681">
    <property type="entry name" value="UCP004681"/>
    <property type="match status" value="1"/>
</dbReference>
<evidence type="ECO:0000256" key="1">
    <source>
        <dbReference type="ARBA" id="ARBA00005534"/>
    </source>
</evidence>
<dbReference type="InterPro" id="IPR035917">
    <property type="entry name" value="YjbQ-like_sf"/>
</dbReference>
<organism evidence="2 3">
    <name type="scientific">Methylomarinovum tepidoasis</name>
    <dbReference type="NCBI Taxonomy" id="2840183"/>
    <lineage>
        <taxon>Bacteria</taxon>
        <taxon>Pseudomonadati</taxon>
        <taxon>Pseudomonadota</taxon>
        <taxon>Gammaproteobacteria</taxon>
        <taxon>Methylococcales</taxon>
        <taxon>Methylothermaceae</taxon>
        <taxon>Methylomarinovum</taxon>
    </lineage>
</organism>